<name>A0A4U5MKN3_STECR</name>
<feature type="transmembrane region" description="Helical" evidence="10">
    <location>
        <begin position="744"/>
        <end position="762"/>
    </location>
</feature>
<dbReference type="InterPro" id="IPR029058">
    <property type="entry name" value="AB_hydrolase_fold"/>
</dbReference>
<evidence type="ECO:0000256" key="3">
    <source>
        <dbReference type="ARBA" id="ARBA00022448"/>
    </source>
</evidence>
<comment type="subcellular location">
    <subcellularLocation>
        <location evidence="1">Endoplasmic reticulum membrane</location>
        <topology evidence="1">Multi-pass membrane protein</topology>
    </subcellularLocation>
</comment>
<dbReference type="Gene3D" id="3.40.50.1820">
    <property type="entry name" value="alpha/beta hydrolase"/>
    <property type="match status" value="1"/>
</dbReference>
<keyword evidence="7 10" id="KW-0653">Protein transport</keyword>
<evidence type="ECO:0000256" key="6">
    <source>
        <dbReference type="ARBA" id="ARBA00022824"/>
    </source>
</evidence>
<comment type="function">
    <text evidence="10">Involved in inositol deacylation of GPI-anchored proteins which plays important roles in the quality control and ER-associated degradation of GPI-anchored proteins.</text>
</comment>
<dbReference type="GO" id="GO:0015031">
    <property type="term" value="P:protein transport"/>
    <property type="evidence" value="ECO:0007669"/>
    <property type="project" value="UniProtKB-KW"/>
</dbReference>
<keyword evidence="5 10" id="KW-0378">Hydrolase</keyword>
<reference evidence="12 13" key="1">
    <citation type="journal article" date="2015" name="Genome Biol.">
        <title>Comparative genomics of Steinernema reveals deeply conserved gene regulatory networks.</title>
        <authorList>
            <person name="Dillman A.R."/>
            <person name="Macchietto M."/>
            <person name="Porter C.F."/>
            <person name="Rogers A."/>
            <person name="Williams B."/>
            <person name="Antoshechkin I."/>
            <person name="Lee M.M."/>
            <person name="Goodwin Z."/>
            <person name="Lu X."/>
            <person name="Lewis E.E."/>
            <person name="Goodrich-Blair H."/>
            <person name="Stock S.P."/>
            <person name="Adams B.J."/>
            <person name="Sternberg P.W."/>
            <person name="Mortazavi A."/>
        </authorList>
    </citation>
    <scope>NUCLEOTIDE SEQUENCE [LARGE SCALE GENOMIC DNA]</scope>
    <source>
        <strain evidence="12 13">ALL</strain>
    </source>
</reference>
<evidence type="ECO:0000313" key="13">
    <source>
        <dbReference type="Proteomes" id="UP000298663"/>
    </source>
</evidence>
<evidence type="ECO:0000256" key="7">
    <source>
        <dbReference type="ARBA" id="ARBA00022927"/>
    </source>
</evidence>
<feature type="transmembrane region" description="Helical" evidence="10">
    <location>
        <begin position="702"/>
        <end position="724"/>
    </location>
</feature>
<protein>
    <recommendedName>
        <fullName evidence="10">GPI inositol-deacylase</fullName>
        <ecNumber evidence="10">3.1.-.-</ecNumber>
    </recommendedName>
</protein>
<evidence type="ECO:0000256" key="2">
    <source>
        <dbReference type="ARBA" id="ARBA00006931"/>
    </source>
</evidence>
<dbReference type="OrthoDB" id="348976at2759"/>
<proteinExistence type="inferred from homology"/>
<dbReference type="EC" id="3.1.-.-" evidence="10"/>
<evidence type="ECO:0000259" key="11">
    <source>
        <dbReference type="Pfam" id="PF07819"/>
    </source>
</evidence>
<dbReference type="GO" id="GO:0050185">
    <property type="term" value="F:phosphatidylinositol deacylase activity"/>
    <property type="evidence" value="ECO:0007669"/>
    <property type="project" value="TreeGrafter"/>
</dbReference>
<dbReference type="Proteomes" id="UP000298663">
    <property type="component" value="Unassembled WGS sequence"/>
</dbReference>
<keyword evidence="9 10" id="KW-0472">Membrane</keyword>
<dbReference type="GO" id="GO:0006505">
    <property type="term" value="P:GPI anchor metabolic process"/>
    <property type="evidence" value="ECO:0007669"/>
    <property type="project" value="TreeGrafter"/>
</dbReference>
<feature type="transmembrane region" description="Helical" evidence="10">
    <location>
        <begin position="34"/>
        <end position="55"/>
    </location>
</feature>
<keyword evidence="13" id="KW-1185">Reference proteome</keyword>
<accession>A0A4U5MKN3</accession>
<evidence type="ECO:0000256" key="9">
    <source>
        <dbReference type="ARBA" id="ARBA00023136"/>
    </source>
</evidence>
<evidence type="ECO:0000313" key="12">
    <source>
        <dbReference type="EMBL" id="TKR70009.1"/>
    </source>
</evidence>
<sequence>MAWIFGFSGAKKVEEIEAFESNKLGALGAFRKPWLLLLRLVLIFGFLGTIVFFVAKNRSDKNECWMTYMWGRIGLVRVPVGDDSSYSLFIYGENLQLQRLEKDLRTALQGVPIVFVPGNGGSGYQVRSLGSVLYNKTFVNGLPHSFDMFSLDFNEELSGLSVDYLKAQSSFLGQAVKRIYSLYLTPPTGIIFLGHSMGGVVVRSLLLDPSFDPSVMAAVITLATPHKESPLLLSSDVREYWDAIEKVWSRKRRNEVQHVPVVSLSAGFKDDLIYEAATKSPSVRHFSTTSLDRLWLEADHLCIVWCNQLVRLISRFAISFAEAPGRFRRSPGAAVERFFGGDGFKSTTLEGATKSYGIPEGSAFVALYDKNESFVTEPARMLNEKWRISTVFGSSEVKIRENAVHDIIPTSGLQPFNPSIFDTLSGLFRPVYSAQVKRRRMVYLPVNLTDPTAVFKLILKYDRCSFFNDSKYPTRMIFDIGSARRYSRSTSLKSQTLKLYKIDKNDDGFGHVLIVANPKCNYRITVTTDMSRSFMRPFQKHISNTMALFVAYCIASYSCYICFPSWATVGGALVLLSGIQRQQNPFPDTHVHGSLLDAVSLGVITPLVIVLYEAWTVLASLLHSILLRIRGHQLSFHSRLVLFSVLSAFAFLTHSFPVLCIAVFLGIRNCNVQSRRNLYCAMIQLSIVPFVVYMWNLTRYKAIVGLFPDHNLISTTILLFRILFAQEFPDFSSWHSASKSFHMRAFAFLQVLVLLSVFHEYLRVFSQSVAALAVIALIN</sequence>
<keyword evidence="4 10" id="KW-0812">Transmembrane</keyword>
<comment type="similarity">
    <text evidence="2 10">Belongs to the GPI inositol-deacylase family.</text>
</comment>
<dbReference type="EMBL" id="AZBU02000007">
    <property type="protein sequence ID" value="TKR70009.1"/>
    <property type="molecule type" value="Genomic_DNA"/>
</dbReference>
<dbReference type="PANTHER" id="PTHR15495">
    <property type="entry name" value="NEGATIVE REGULATOR OF VESICLE FORMATION-RELATED"/>
    <property type="match status" value="1"/>
</dbReference>
<dbReference type="InterPro" id="IPR039529">
    <property type="entry name" value="PGAP1/BST1"/>
</dbReference>
<dbReference type="GO" id="GO:0006888">
    <property type="term" value="P:endoplasmic reticulum to Golgi vesicle-mediated transport"/>
    <property type="evidence" value="ECO:0007669"/>
    <property type="project" value="TreeGrafter"/>
</dbReference>
<feature type="transmembrane region" description="Helical" evidence="10">
    <location>
        <begin position="676"/>
        <end position="695"/>
    </location>
</feature>
<keyword evidence="6 10" id="KW-0256">Endoplasmic reticulum</keyword>
<dbReference type="STRING" id="34508.A0A4U5MKN3"/>
<feature type="transmembrane region" description="Helical" evidence="10">
    <location>
        <begin position="546"/>
        <end position="579"/>
    </location>
</feature>
<evidence type="ECO:0000256" key="4">
    <source>
        <dbReference type="ARBA" id="ARBA00022692"/>
    </source>
</evidence>
<dbReference type="Pfam" id="PF07819">
    <property type="entry name" value="PGAP1"/>
    <property type="match status" value="1"/>
</dbReference>
<dbReference type="InterPro" id="IPR012908">
    <property type="entry name" value="PGAP1-ab_dom-like"/>
</dbReference>
<evidence type="ECO:0000256" key="5">
    <source>
        <dbReference type="ARBA" id="ARBA00022801"/>
    </source>
</evidence>
<evidence type="ECO:0000256" key="10">
    <source>
        <dbReference type="RuleBase" id="RU365011"/>
    </source>
</evidence>
<feature type="transmembrane region" description="Helical" evidence="10">
    <location>
        <begin position="599"/>
        <end position="619"/>
    </location>
</feature>
<keyword evidence="8 10" id="KW-1133">Transmembrane helix</keyword>
<dbReference type="PANTHER" id="PTHR15495:SF7">
    <property type="entry name" value="GPI INOSITOL-DEACYLASE"/>
    <property type="match status" value="1"/>
</dbReference>
<dbReference type="AlphaFoldDB" id="A0A4U5MKN3"/>
<feature type="transmembrane region" description="Helical" evidence="10">
    <location>
        <begin position="640"/>
        <end position="664"/>
    </location>
</feature>
<dbReference type="GO" id="GO:0005789">
    <property type="term" value="C:endoplasmic reticulum membrane"/>
    <property type="evidence" value="ECO:0007669"/>
    <property type="project" value="UniProtKB-SubCell"/>
</dbReference>
<keyword evidence="3 10" id="KW-0813">Transport</keyword>
<evidence type="ECO:0000256" key="1">
    <source>
        <dbReference type="ARBA" id="ARBA00004477"/>
    </source>
</evidence>
<evidence type="ECO:0000256" key="8">
    <source>
        <dbReference type="ARBA" id="ARBA00022989"/>
    </source>
</evidence>
<reference evidence="12 13" key="2">
    <citation type="journal article" date="2019" name="G3 (Bethesda)">
        <title>Hybrid Assembly of the Genome of the Entomopathogenic Nematode Steinernema carpocapsae Identifies the X-Chromosome.</title>
        <authorList>
            <person name="Serra L."/>
            <person name="Macchietto M."/>
            <person name="Macias-Munoz A."/>
            <person name="McGill C.J."/>
            <person name="Rodriguez I.M."/>
            <person name="Rodriguez B."/>
            <person name="Murad R."/>
            <person name="Mortazavi A."/>
        </authorList>
    </citation>
    <scope>NUCLEOTIDE SEQUENCE [LARGE SCALE GENOMIC DNA]</scope>
    <source>
        <strain evidence="12 13">ALL</strain>
    </source>
</reference>
<organism evidence="12 13">
    <name type="scientific">Steinernema carpocapsae</name>
    <name type="common">Entomopathogenic nematode</name>
    <dbReference type="NCBI Taxonomy" id="34508"/>
    <lineage>
        <taxon>Eukaryota</taxon>
        <taxon>Metazoa</taxon>
        <taxon>Ecdysozoa</taxon>
        <taxon>Nematoda</taxon>
        <taxon>Chromadorea</taxon>
        <taxon>Rhabditida</taxon>
        <taxon>Tylenchina</taxon>
        <taxon>Panagrolaimomorpha</taxon>
        <taxon>Strongyloidoidea</taxon>
        <taxon>Steinernematidae</taxon>
        <taxon>Steinernema</taxon>
    </lineage>
</organism>
<dbReference type="SUPFAM" id="SSF53474">
    <property type="entry name" value="alpha/beta-Hydrolases"/>
    <property type="match status" value="1"/>
</dbReference>
<gene>
    <name evidence="12" type="ORF">L596_022084</name>
</gene>
<feature type="domain" description="GPI inositol-deacylase PGAP1-like alpha/beta" evidence="11">
    <location>
        <begin position="108"/>
        <end position="318"/>
    </location>
</feature>
<comment type="caution">
    <text evidence="12">The sequence shown here is derived from an EMBL/GenBank/DDBJ whole genome shotgun (WGS) entry which is preliminary data.</text>
</comment>